<dbReference type="EMBL" id="UINC01092113">
    <property type="protein sequence ID" value="SVC45422.1"/>
    <property type="molecule type" value="Genomic_DNA"/>
</dbReference>
<dbReference type="GO" id="GO:0009092">
    <property type="term" value="P:homoserine metabolic process"/>
    <property type="evidence" value="ECO:0007669"/>
    <property type="project" value="TreeGrafter"/>
</dbReference>
<dbReference type="GO" id="GO:0004414">
    <property type="term" value="F:homoserine O-acetyltransferase activity"/>
    <property type="evidence" value="ECO:0007669"/>
    <property type="project" value="TreeGrafter"/>
</dbReference>
<proteinExistence type="inferred from homology"/>
<dbReference type="Pfam" id="PF00561">
    <property type="entry name" value="Abhydrolase_1"/>
    <property type="match status" value="1"/>
</dbReference>
<dbReference type="PANTHER" id="PTHR32268:SF11">
    <property type="entry name" value="HOMOSERINE O-ACETYLTRANSFERASE"/>
    <property type="match status" value="1"/>
</dbReference>
<organism evidence="3">
    <name type="scientific">marine metagenome</name>
    <dbReference type="NCBI Taxonomy" id="408172"/>
    <lineage>
        <taxon>unclassified sequences</taxon>
        <taxon>metagenomes</taxon>
        <taxon>ecological metagenomes</taxon>
    </lineage>
</organism>
<evidence type="ECO:0000313" key="3">
    <source>
        <dbReference type="EMBL" id="SVC45422.1"/>
    </source>
</evidence>
<sequence length="365" mass="41115">MKDKAKKFITIEPPFVFNNKYSFNDPITIAYETLGKLNSKKNNAILITTGLSPSAHISSSNIDKSPGWWEKIIGKNKPVDTDKDFVICVNSLGSCFGSSGPSSSSPQTGKKYKLSFPEVSIEDIAFSIKPVIDALEIQTLKAIIGPSMGGMTALSFIKQYPNIARDLILISTTASSRPFSIALRSLQRSMITSDPDWNEGNYNDADLPLKGMRQARFLGMITYRSPTEWNERFGRKLIKDIAERADLFGNRFQIQDYLKRRSDDFITDFDPNSYLYLSNAIDAFDLTEDCNDIEEAIAIFNLDRVLIIGVDEDYIFPFQCQEDLYSAFKTQKHNVDLLKLPSINGHDSFLVDHENFGNSLAKFLK</sequence>
<gene>
    <name evidence="3" type="ORF">METZ01_LOCUS298276</name>
</gene>
<dbReference type="NCBIfam" id="NF001209">
    <property type="entry name" value="PRK00175.1"/>
    <property type="match status" value="1"/>
</dbReference>
<dbReference type="Gene3D" id="3.40.50.1820">
    <property type="entry name" value="alpha/beta hydrolase"/>
    <property type="match status" value="1"/>
</dbReference>
<feature type="non-terminal residue" evidence="3">
    <location>
        <position position="365"/>
    </location>
</feature>
<feature type="domain" description="AB hydrolase-1" evidence="2">
    <location>
        <begin position="68"/>
        <end position="324"/>
    </location>
</feature>
<dbReference type="InterPro" id="IPR000073">
    <property type="entry name" value="AB_hydrolase_1"/>
</dbReference>
<dbReference type="AlphaFoldDB" id="A0A382MDB8"/>
<dbReference type="Gene3D" id="1.10.1740.110">
    <property type="match status" value="1"/>
</dbReference>
<keyword evidence="1" id="KW-0808">Transferase</keyword>
<dbReference type="PIRSF" id="PIRSF000443">
    <property type="entry name" value="Homoser_Ac_trans"/>
    <property type="match status" value="1"/>
</dbReference>
<dbReference type="GO" id="GO:0009086">
    <property type="term" value="P:methionine biosynthetic process"/>
    <property type="evidence" value="ECO:0007669"/>
    <property type="project" value="TreeGrafter"/>
</dbReference>
<dbReference type="InterPro" id="IPR029058">
    <property type="entry name" value="AB_hydrolase_fold"/>
</dbReference>
<dbReference type="InterPro" id="IPR008220">
    <property type="entry name" value="HAT_MetX-like"/>
</dbReference>
<dbReference type="PANTHER" id="PTHR32268">
    <property type="entry name" value="HOMOSERINE O-ACETYLTRANSFERASE"/>
    <property type="match status" value="1"/>
</dbReference>
<name>A0A382MDB8_9ZZZZ</name>
<protein>
    <recommendedName>
        <fullName evidence="2">AB hydrolase-1 domain-containing protein</fullName>
    </recommendedName>
</protein>
<reference evidence="3" key="1">
    <citation type="submission" date="2018-05" db="EMBL/GenBank/DDBJ databases">
        <authorList>
            <person name="Lanie J.A."/>
            <person name="Ng W.-L."/>
            <person name="Kazmierczak K.M."/>
            <person name="Andrzejewski T.M."/>
            <person name="Davidsen T.M."/>
            <person name="Wayne K.J."/>
            <person name="Tettelin H."/>
            <person name="Glass J.I."/>
            <person name="Rusch D."/>
            <person name="Podicherti R."/>
            <person name="Tsui H.-C.T."/>
            <person name="Winkler M.E."/>
        </authorList>
    </citation>
    <scope>NUCLEOTIDE SEQUENCE</scope>
</reference>
<dbReference type="SUPFAM" id="SSF53474">
    <property type="entry name" value="alpha/beta-Hydrolases"/>
    <property type="match status" value="1"/>
</dbReference>
<dbReference type="NCBIfam" id="TIGR01392">
    <property type="entry name" value="homoserO_Ac_trn"/>
    <property type="match status" value="1"/>
</dbReference>
<evidence type="ECO:0000256" key="1">
    <source>
        <dbReference type="ARBA" id="ARBA00022679"/>
    </source>
</evidence>
<dbReference type="HAMAP" id="MF_00296">
    <property type="entry name" value="MetX_acyltransf"/>
    <property type="match status" value="1"/>
</dbReference>
<accession>A0A382MDB8</accession>
<evidence type="ECO:0000259" key="2">
    <source>
        <dbReference type="Pfam" id="PF00561"/>
    </source>
</evidence>